<feature type="compositionally biased region" description="Basic and acidic residues" evidence="1">
    <location>
        <begin position="55"/>
        <end position="66"/>
    </location>
</feature>
<dbReference type="AlphaFoldDB" id="A0A379MQL6"/>
<feature type="region of interest" description="Disordered" evidence="1">
    <location>
        <begin position="139"/>
        <end position="166"/>
    </location>
</feature>
<dbReference type="Proteomes" id="UP000255233">
    <property type="component" value="Unassembled WGS sequence"/>
</dbReference>
<reference evidence="2 3" key="1">
    <citation type="submission" date="2018-06" db="EMBL/GenBank/DDBJ databases">
        <authorList>
            <consortium name="Pathogen Informatics"/>
            <person name="Doyle S."/>
        </authorList>
    </citation>
    <scope>NUCLEOTIDE SEQUENCE [LARGE SCALE GENOMIC DNA]</scope>
    <source>
        <strain evidence="2 3">NCTC11190</strain>
    </source>
</reference>
<feature type="region of interest" description="Disordered" evidence="1">
    <location>
        <begin position="1"/>
        <end position="26"/>
    </location>
</feature>
<feature type="compositionally biased region" description="Low complexity" evidence="1">
    <location>
        <begin position="1"/>
        <end position="19"/>
    </location>
</feature>
<evidence type="ECO:0000313" key="3">
    <source>
        <dbReference type="Proteomes" id="UP000255233"/>
    </source>
</evidence>
<gene>
    <name evidence="2" type="ORF">NCTC11190_01025</name>
</gene>
<dbReference type="STRING" id="880526.GCA_000427365_00422"/>
<protein>
    <submittedName>
        <fullName evidence="2">Uncharacterized protein</fullName>
    </submittedName>
</protein>
<evidence type="ECO:0000313" key="2">
    <source>
        <dbReference type="EMBL" id="SUE33813.1"/>
    </source>
</evidence>
<evidence type="ECO:0000256" key="1">
    <source>
        <dbReference type="SAM" id="MobiDB-lite"/>
    </source>
</evidence>
<sequence>MAGASGAETSAAQLQAAARGGSGLTKGEPYLKSYGYMAGTVATFRSRGPQPPAAEARKTNRSRDRCVPRRLRPLAHRIFDRRIKKHFRRFTLYRSTDRGCKPGNVRFSVPTGVGNGESHSRRVFCLLFCSPKKEGAPRHEAYSKASVPRHERAKKNKCPSAKNSTFDPATHFRTTARLAKGRQTTDCKSIERFVVQARAGGIRSEI</sequence>
<accession>A0A379MQL6</accession>
<organism evidence="2 3">
    <name type="scientific">Rikenella microfusus</name>
    <dbReference type="NCBI Taxonomy" id="28139"/>
    <lineage>
        <taxon>Bacteria</taxon>
        <taxon>Pseudomonadati</taxon>
        <taxon>Bacteroidota</taxon>
        <taxon>Bacteroidia</taxon>
        <taxon>Bacteroidales</taxon>
        <taxon>Rikenellaceae</taxon>
        <taxon>Rikenella</taxon>
    </lineage>
</organism>
<dbReference type="EMBL" id="UGVL01000001">
    <property type="protein sequence ID" value="SUE33813.1"/>
    <property type="molecule type" value="Genomic_DNA"/>
</dbReference>
<feature type="region of interest" description="Disordered" evidence="1">
    <location>
        <begin position="44"/>
        <end position="66"/>
    </location>
</feature>
<keyword evidence="3" id="KW-1185">Reference proteome</keyword>
<proteinExistence type="predicted"/>
<name>A0A379MQL6_9BACT</name>